<dbReference type="PANTHER" id="PTHR42993">
    <property type="entry name" value="MAOC-LIKE DEHYDRATASE DOMAIN-CONTAINING PROTEIN"/>
    <property type="match status" value="1"/>
</dbReference>
<comment type="similarity">
    <text evidence="1">Belongs to the enoyl-CoA hydratase/isomerase family.</text>
</comment>
<evidence type="ECO:0000313" key="4">
    <source>
        <dbReference type="Proteomes" id="UP001197114"/>
    </source>
</evidence>
<dbReference type="RefSeq" id="WP_219688632.1">
    <property type="nucleotide sequence ID" value="NZ_WMBF01000090.1"/>
</dbReference>
<reference evidence="3 4" key="1">
    <citation type="submission" date="2019-11" db="EMBL/GenBank/DDBJ databases">
        <authorList>
            <person name="Ay H."/>
        </authorList>
    </citation>
    <scope>NUCLEOTIDE SEQUENCE [LARGE SCALE GENOMIC DNA]</scope>
    <source>
        <strain evidence="3 4">BG9H</strain>
    </source>
</reference>
<dbReference type="EMBL" id="WMBF01000090">
    <property type="protein sequence ID" value="MBW5422197.1"/>
    <property type="molecule type" value="Genomic_DNA"/>
</dbReference>
<name>A0ABS6YLC8_9ACTN</name>
<organism evidence="3 4">
    <name type="scientific">Streptomyces anatolicus</name>
    <dbReference type="NCBI Taxonomy" id="2675858"/>
    <lineage>
        <taxon>Bacteria</taxon>
        <taxon>Bacillati</taxon>
        <taxon>Actinomycetota</taxon>
        <taxon>Actinomycetes</taxon>
        <taxon>Kitasatosporales</taxon>
        <taxon>Streptomycetaceae</taxon>
        <taxon>Streptomyces</taxon>
    </lineage>
</organism>
<keyword evidence="4" id="KW-1185">Reference proteome</keyword>
<proteinExistence type="inferred from homology"/>
<comment type="caution">
    <text evidence="3">The sequence shown here is derived from an EMBL/GenBank/DDBJ whole genome shotgun (WGS) entry which is preliminary data.</text>
</comment>
<protein>
    <submittedName>
        <fullName evidence="3">Dehydratase</fullName>
    </submittedName>
</protein>
<evidence type="ECO:0000256" key="1">
    <source>
        <dbReference type="ARBA" id="ARBA00005254"/>
    </source>
</evidence>
<dbReference type="CDD" id="cd03450">
    <property type="entry name" value="NodN"/>
    <property type="match status" value="1"/>
</dbReference>
<dbReference type="PANTHER" id="PTHR42993:SF1">
    <property type="entry name" value="MAOC-LIKE DEHYDRATASE DOMAIN-CONTAINING PROTEIN"/>
    <property type="match status" value="1"/>
</dbReference>
<dbReference type="Proteomes" id="UP001197114">
    <property type="component" value="Unassembled WGS sequence"/>
</dbReference>
<accession>A0ABS6YLC8</accession>
<dbReference type="Gene3D" id="3.10.129.10">
    <property type="entry name" value="Hotdog Thioesterase"/>
    <property type="match status" value="1"/>
</dbReference>
<dbReference type="InterPro" id="IPR039375">
    <property type="entry name" value="NodN-like"/>
</dbReference>
<feature type="domain" description="MaoC-like" evidence="2">
    <location>
        <begin position="17"/>
        <end position="134"/>
    </location>
</feature>
<dbReference type="Pfam" id="PF01575">
    <property type="entry name" value="MaoC_dehydratas"/>
    <property type="match status" value="1"/>
</dbReference>
<dbReference type="InterPro" id="IPR029069">
    <property type="entry name" value="HotDog_dom_sf"/>
</dbReference>
<evidence type="ECO:0000259" key="2">
    <source>
        <dbReference type="Pfam" id="PF01575"/>
    </source>
</evidence>
<dbReference type="SUPFAM" id="SSF54637">
    <property type="entry name" value="Thioesterase/thiol ester dehydrase-isomerase"/>
    <property type="match status" value="1"/>
</dbReference>
<dbReference type="InterPro" id="IPR002539">
    <property type="entry name" value="MaoC-like_dom"/>
</dbReference>
<evidence type="ECO:0000313" key="3">
    <source>
        <dbReference type="EMBL" id="MBW5422197.1"/>
    </source>
</evidence>
<sequence length="154" mass="16799">MAEPRIFTSAGELRAGVGEQLGYSDWLEIDQKRIDLFADATGDHQWIHVDAEKAAAGPFGTTIAHGYLTLSLLPSLVPQIMRVEGMRMGINYGTEKVRFPSPVPVGSRLRATAELMDVTPTKDGGVQVTARVTVEREGSDKPACVAESVSRYYF</sequence>
<gene>
    <name evidence="3" type="ORF">GKQ77_11600</name>
</gene>